<dbReference type="EMBL" id="JAWJWE010000001">
    <property type="protein sequence ID" value="KAK6644964.1"/>
    <property type="molecule type" value="Genomic_DNA"/>
</dbReference>
<evidence type="ECO:0000313" key="2">
    <source>
        <dbReference type="EMBL" id="KAK6644964.1"/>
    </source>
</evidence>
<dbReference type="Proteomes" id="UP001372834">
    <property type="component" value="Unassembled WGS sequence"/>
</dbReference>
<dbReference type="AlphaFoldDB" id="A0AAN8XPX4"/>
<proteinExistence type="predicted"/>
<name>A0AAN8XPX4_POLSC</name>
<evidence type="ECO:0000313" key="3">
    <source>
        <dbReference type="Proteomes" id="UP001372834"/>
    </source>
</evidence>
<accession>A0AAN8XPX4</accession>
<feature type="region of interest" description="Disordered" evidence="1">
    <location>
        <begin position="45"/>
        <end position="71"/>
    </location>
</feature>
<protein>
    <submittedName>
        <fullName evidence="2">Uncharacterized protein</fullName>
    </submittedName>
</protein>
<organism evidence="2 3">
    <name type="scientific">Polyplax serrata</name>
    <name type="common">Common mouse louse</name>
    <dbReference type="NCBI Taxonomy" id="468196"/>
    <lineage>
        <taxon>Eukaryota</taxon>
        <taxon>Metazoa</taxon>
        <taxon>Ecdysozoa</taxon>
        <taxon>Arthropoda</taxon>
        <taxon>Hexapoda</taxon>
        <taxon>Insecta</taxon>
        <taxon>Pterygota</taxon>
        <taxon>Neoptera</taxon>
        <taxon>Paraneoptera</taxon>
        <taxon>Psocodea</taxon>
        <taxon>Troctomorpha</taxon>
        <taxon>Phthiraptera</taxon>
        <taxon>Anoplura</taxon>
        <taxon>Polyplacidae</taxon>
        <taxon>Polyplax</taxon>
    </lineage>
</organism>
<sequence>MSGKLVTVPIGFGKIDPSKLGRRRRSIDLLLHQLVSDLSAKDKLSNEIGQSEVKEREDGEHESNTDVQKPARNTLVNYELELLSHPHLPVKLLAK</sequence>
<comment type="caution">
    <text evidence="2">The sequence shown here is derived from an EMBL/GenBank/DDBJ whole genome shotgun (WGS) entry which is preliminary data.</text>
</comment>
<evidence type="ECO:0000256" key="1">
    <source>
        <dbReference type="SAM" id="MobiDB-lite"/>
    </source>
</evidence>
<reference evidence="2 3" key="1">
    <citation type="submission" date="2023-10" db="EMBL/GenBank/DDBJ databases">
        <title>Genomes of two closely related lineages of the louse Polyplax serrata with different host specificities.</title>
        <authorList>
            <person name="Martinu J."/>
            <person name="Tarabai H."/>
            <person name="Stefka J."/>
            <person name="Hypsa V."/>
        </authorList>
    </citation>
    <scope>NUCLEOTIDE SEQUENCE [LARGE SCALE GENOMIC DNA]</scope>
    <source>
        <strain evidence="2">HR10_N</strain>
    </source>
</reference>
<gene>
    <name evidence="2" type="ORF">RUM43_001240</name>
</gene>
<feature type="compositionally biased region" description="Basic and acidic residues" evidence="1">
    <location>
        <begin position="52"/>
        <end position="64"/>
    </location>
</feature>